<dbReference type="STRING" id="985895.E5A324"/>
<evidence type="ECO:0000313" key="6">
    <source>
        <dbReference type="Proteomes" id="UP000002668"/>
    </source>
</evidence>
<feature type="transmembrane region" description="Helical" evidence="2">
    <location>
        <begin position="269"/>
        <end position="290"/>
    </location>
</feature>
<dbReference type="InterPro" id="IPR018827">
    <property type="entry name" value="YTP1_C"/>
</dbReference>
<proteinExistence type="predicted"/>
<dbReference type="InterPro" id="IPR018825">
    <property type="entry name" value="DUF2427"/>
</dbReference>
<sequence>MAIAMPTSSAKAAYRYISARPRGGHRCMIKAMYYGTAIVPDPVLGMQPKPAQTIAMHGEVEMIRLRPWDLVNACSVIIISIIIIIIIIIKADATTVFGVAIQYTSIYFRVLGSSSVCAFQRRPEIDTGGQQTISHISALPMSHTVTTKQSQWCNQPARDRKSHHRWFALTKCSIPYPWPGQLRDRESPELSERTSHGLEEEEKSVAHMPNRGLRLYATTVLLLASLTSAIAHGDSHHGDTMDMAAPPPPAQHNDKPPSYWSLSEHAMLMYWHIALEILAWVVVLPVAVMLSIARSRLVLPSQLAFLAINALALVLGVIYNHQTPDLYSNNAHSKIGWIITWIASAWVLMCLVQLHINRSESETLAAGTPTMNATNMARYQRVPEEQPPAPSRWSEDSGQGTERNSESLQGHSRSSSVESEDLQFASPVRAYSQEGDFDNLGDESEKRGFLAGSVVDRFMSQNVARFIGRRTQRIIQILAVVIERTILLQGFFAISSGTVAYGGIARGNHVFNILAHYVKGGIFFLYGLLTLGRWMGAFADFGWAWNIKPTRESAGGRRWTVPSAEFTESFVIWLYGVTNVFLEHLAAWGGAWTAQDLEHVSISVMFFGGGLLGMIVESRKMRDLLNYTVTSSTSVHPTDDQWQQPRQYRFSMNPMPALIIMLLGKMMSSHHQSSMLSSMIHGQWGSMFMGFALARGLTYMILYISPPTSFLPSRPPTEIITSFCLISGGLVFMMSNKDTVAALEEYQLDAMFIFTVTMGVTALLMAWTTVVVAIKGWAVRKENGSWYTKSQAGVLA</sequence>
<feature type="transmembrane region" description="Helical" evidence="2">
    <location>
        <begin position="521"/>
        <end position="545"/>
    </location>
</feature>
<dbReference type="PANTHER" id="PTHR31685:SF3">
    <property type="entry name" value="INTEGRAL MEMBRANE PROTEIN (AFU_ORTHOLOGUE AFUA_6G12730)"/>
    <property type="match status" value="1"/>
</dbReference>
<feature type="transmembrane region" description="Helical" evidence="2">
    <location>
        <begin position="566"/>
        <end position="587"/>
    </location>
</feature>
<feature type="transmembrane region" description="Helical" evidence="2">
    <location>
        <begin position="750"/>
        <end position="774"/>
    </location>
</feature>
<dbReference type="AlphaFoldDB" id="E5A324"/>
<keyword evidence="2" id="KW-0812">Transmembrane</keyword>
<feature type="transmembrane region" description="Helical" evidence="2">
    <location>
        <begin position="297"/>
        <end position="319"/>
    </location>
</feature>
<dbReference type="Pfam" id="PF10348">
    <property type="entry name" value="DUF2427"/>
    <property type="match status" value="1"/>
</dbReference>
<protein>
    <recommendedName>
        <fullName evidence="7">Integral membrane protein</fullName>
    </recommendedName>
</protein>
<feature type="transmembrane region" description="Helical" evidence="2">
    <location>
        <begin position="687"/>
        <end position="705"/>
    </location>
</feature>
<dbReference type="Pfam" id="PF10355">
    <property type="entry name" value="Ytp1"/>
    <property type="match status" value="1"/>
</dbReference>
<feature type="transmembrane region" description="Helical" evidence="2">
    <location>
        <begin position="95"/>
        <end position="112"/>
    </location>
</feature>
<dbReference type="HOGENOM" id="CLU_012543_1_0_1"/>
<feature type="region of interest" description="Disordered" evidence="1">
    <location>
        <begin position="183"/>
        <end position="204"/>
    </location>
</feature>
<dbReference type="PANTHER" id="PTHR31685">
    <property type="entry name" value="INTEGRAL MEMBRANE PROTEIN (AFU_ORTHOLOGUE AFUA_6G12730)-RELATED"/>
    <property type="match status" value="1"/>
</dbReference>
<dbReference type="FunCoup" id="E5A324">
    <property type="interactions" value="16"/>
</dbReference>
<evidence type="ECO:0008006" key="7">
    <source>
        <dbReference type="Google" id="ProtNLM"/>
    </source>
</evidence>
<gene>
    <name evidence="5" type="ORF">LEMA_P094460.1</name>
</gene>
<dbReference type="InParanoid" id="E5A324"/>
<dbReference type="eggNOG" id="ENOG502QW3E">
    <property type="taxonomic scope" value="Eukaryota"/>
</dbReference>
<feature type="compositionally biased region" description="Basic and acidic residues" evidence="1">
    <location>
        <begin position="183"/>
        <end position="198"/>
    </location>
</feature>
<accession>E5A324</accession>
<keyword evidence="2" id="KW-1133">Transmembrane helix</keyword>
<evidence type="ECO:0000256" key="1">
    <source>
        <dbReference type="SAM" id="MobiDB-lite"/>
    </source>
</evidence>
<feature type="transmembrane region" description="Helical" evidence="2">
    <location>
        <begin position="335"/>
        <end position="354"/>
    </location>
</feature>
<feature type="transmembrane region" description="Helical" evidence="2">
    <location>
        <begin position="599"/>
        <end position="616"/>
    </location>
</feature>
<evidence type="ECO:0000259" key="4">
    <source>
        <dbReference type="Pfam" id="PF10355"/>
    </source>
</evidence>
<keyword evidence="2" id="KW-0472">Membrane</keyword>
<evidence type="ECO:0000256" key="2">
    <source>
        <dbReference type="SAM" id="Phobius"/>
    </source>
</evidence>
<feature type="transmembrane region" description="Helical" evidence="2">
    <location>
        <begin position="70"/>
        <end position="89"/>
    </location>
</feature>
<evidence type="ECO:0000259" key="3">
    <source>
        <dbReference type="Pfam" id="PF10348"/>
    </source>
</evidence>
<dbReference type="OMA" id="NKGWAWN"/>
<dbReference type="OrthoDB" id="4005299at2759"/>
<dbReference type="Proteomes" id="UP000002668">
    <property type="component" value="Genome"/>
</dbReference>
<feature type="domain" description="DUF2427" evidence="3">
    <location>
        <begin position="263"/>
        <end position="352"/>
    </location>
</feature>
<name>E5A324_LEPMJ</name>
<feature type="domain" description="Protein YTP1-like C-terminal" evidence="4">
    <location>
        <begin position="490"/>
        <end position="776"/>
    </location>
</feature>
<reference evidence="6" key="1">
    <citation type="journal article" date="2011" name="Nat. Commun.">
        <title>Effector diversification within compartments of the Leptosphaeria maculans genome affected by Repeat-Induced Point mutations.</title>
        <authorList>
            <person name="Rouxel T."/>
            <person name="Grandaubert J."/>
            <person name="Hane J.K."/>
            <person name="Hoede C."/>
            <person name="van de Wouw A.P."/>
            <person name="Couloux A."/>
            <person name="Dominguez V."/>
            <person name="Anthouard V."/>
            <person name="Bally P."/>
            <person name="Bourras S."/>
            <person name="Cozijnsen A.J."/>
            <person name="Ciuffetti L.M."/>
            <person name="Degrave A."/>
            <person name="Dilmaghani A."/>
            <person name="Duret L."/>
            <person name="Fudal I."/>
            <person name="Goodwin S.B."/>
            <person name="Gout L."/>
            <person name="Glaser N."/>
            <person name="Linglin J."/>
            <person name="Kema G.H.J."/>
            <person name="Lapalu N."/>
            <person name="Lawrence C.B."/>
            <person name="May K."/>
            <person name="Meyer M."/>
            <person name="Ollivier B."/>
            <person name="Poulain J."/>
            <person name="Schoch C.L."/>
            <person name="Simon A."/>
            <person name="Spatafora J.W."/>
            <person name="Stachowiak A."/>
            <person name="Turgeon B.G."/>
            <person name="Tyler B.M."/>
            <person name="Vincent D."/>
            <person name="Weissenbach J."/>
            <person name="Amselem J."/>
            <person name="Quesneville H."/>
            <person name="Oliver R.P."/>
            <person name="Wincker P."/>
            <person name="Balesdent M.-H."/>
            <person name="Howlett B.J."/>
        </authorList>
    </citation>
    <scope>NUCLEOTIDE SEQUENCE [LARGE SCALE GENOMIC DNA]</scope>
    <source>
        <strain evidence="6">JN3 / isolate v23.1.3 / race Av1-4-5-6-7-8</strain>
    </source>
</reference>
<dbReference type="EMBL" id="FP929133">
    <property type="protein sequence ID" value="CBX98037.1"/>
    <property type="molecule type" value="Genomic_DNA"/>
</dbReference>
<feature type="transmembrane region" description="Helical" evidence="2">
    <location>
        <begin position="213"/>
        <end position="233"/>
    </location>
</feature>
<feature type="compositionally biased region" description="Polar residues" evidence="1">
    <location>
        <begin position="396"/>
        <end position="417"/>
    </location>
</feature>
<evidence type="ECO:0000313" key="5">
    <source>
        <dbReference type="EMBL" id="CBX98037.1"/>
    </source>
</evidence>
<organism evidence="6">
    <name type="scientific">Leptosphaeria maculans (strain JN3 / isolate v23.1.3 / race Av1-4-5-6-7-8)</name>
    <name type="common">Blackleg fungus</name>
    <name type="synonym">Phoma lingam</name>
    <dbReference type="NCBI Taxonomy" id="985895"/>
    <lineage>
        <taxon>Eukaryota</taxon>
        <taxon>Fungi</taxon>
        <taxon>Dikarya</taxon>
        <taxon>Ascomycota</taxon>
        <taxon>Pezizomycotina</taxon>
        <taxon>Dothideomycetes</taxon>
        <taxon>Pleosporomycetidae</taxon>
        <taxon>Pleosporales</taxon>
        <taxon>Pleosporineae</taxon>
        <taxon>Leptosphaeriaceae</taxon>
        <taxon>Plenodomus</taxon>
        <taxon>Plenodomus lingam/Leptosphaeria maculans species complex</taxon>
    </lineage>
</organism>
<dbReference type="GeneID" id="13285820"/>
<keyword evidence="6" id="KW-1185">Reference proteome</keyword>
<feature type="transmembrane region" description="Helical" evidence="2">
    <location>
        <begin position="717"/>
        <end position="735"/>
    </location>
</feature>
<feature type="region of interest" description="Disordered" evidence="1">
    <location>
        <begin position="380"/>
        <end position="421"/>
    </location>
</feature>
<dbReference type="VEuPathDB" id="FungiDB:LEMA_P094460.1"/>